<dbReference type="Gene3D" id="1.20.1250.20">
    <property type="entry name" value="MFS general substrate transporter like domains"/>
    <property type="match status" value="1"/>
</dbReference>
<evidence type="ECO:0000256" key="4">
    <source>
        <dbReference type="ARBA" id="ARBA00023136"/>
    </source>
</evidence>
<evidence type="ECO:0000313" key="8">
    <source>
        <dbReference type="Proteomes" id="UP000315783"/>
    </source>
</evidence>
<feature type="transmembrane region" description="Helical" evidence="5">
    <location>
        <begin position="233"/>
        <end position="251"/>
    </location>
</feature>
<dbReference type="Proteomes" id="UP000315783">
    <property type="component" value="Unassembled WGS sequence"/>
</dbReference>
<feature type="transmembrane region" description="Helical" evidence="5">
    <location>
        <begin position="382"/>
        <end position="400"/>
    </location>
</feature>
<evidence type="ECO:0000313" key="7">
    <source>
        <dbReference type="EMBL" id="TQV95525.1"/>
    </source>
</evidence>
<keyword evidence="8" id="KW-1185">Reference proteome</keyword>
<feature type="transmembrane region" description="Helical" evidence="5">
    <location>
        <begin position="200"/>
        <end position="221"/>
    </location>
</feature>
<comment type="subcellular location">
    <subcellularLocation>
        <location evidence="1">Membrane</location>
        <topology evidence="1">Multi-pass membrane protein</topology>
    </subcellularLocation>
</comment>
<dbReference type="STRING" id="43265.A0A545W005"/>
<dbReference type="GO" id="GO:0016020">
    <property type="term" value="C:membrane"/>
    <property type="evidence" value="ECO:0007669"/>
    <property type="project" value="UniProtKB-SubCell"/>
</dbReference>
<feature type="transmembrane region" description="Helical" evidence="5">
    <location>
        <begin position="106"/>
        <end position="132"/>
    </location>
</feature>
<keyword evidence="3 5" id="KW-1133">Transmembrane helix</keyword>
<evidence type="ECO:0000256" key="3">
    <source>
        <dbReference type="ARBA" id="ARBA00022989"/>
    </source>
</evidence>
<dbReference type="InterPro" id="IPR036259">
    <property type="entry name" value="MFS_trans_sf"/>
</dbReference>
<dbReference type="Pfam" id="PF07690">
    <property type="entry name" value="MFS_1"/>
    <property type="match status" value="1"/>
</dbReference>
<evidence type="ECO:0000256" key="1">
    <source>
        <dbReference type="ARBA" id="ARBA00004141"/>
    </source>
</evidence>
<dbReference type="SUPFAM" id="SSF103473">
    <property type="entry name" value="MFS general substrate transporter"/>
    <property type="match status" value="1"/>
</dbReference>
<comment type="caution">
    <text evidence="7">The sequence shown here is derived from an EMBL/GenBank/DDBJ whole genome shotgun (WGS) entry which is preliminary data.</text>
</comment>
<dbReference type="PANTHER" id="PTHR23502:SF157">
    <property type="entry name" value="MAJOR FACILITATOR SUPERFAMILY (MFS) PROFILE DOMAIN-CONTAINING PROTEIN-RELATED"/>
    <property type="match status" value="1"/>
</dbReference>
<dbReference type="InterPro" id="IPR020846">
    <property type="entry name" value="MFS_dom"/>
</dbReference>
<feature type="transmembrane region" description="Helical" evidence="5">
    <location>
        <begin position="412"/>
        <end position="436"/>
    </location>
</feature>
<organism evidence="7 8">
    <name type="scientific">Cordyceps javanica</name>
    <dbReference type="NCBI Taxonomy" id="43265"/>
    <lineage>
        <taxon>Eukaryota</taxon>
        <taxon>Fungi</taxon>
        <taxon>Dikarya</taxon>
        <taxon>Ascomycota</taxon>
        <taxon>Pezizomycotina</taxon>
        <taxon>Sordariomycetes</taxon>
        <taxon>Hypocreomycetidae</taxon>
        <taxon>Hypocreales</taxon>
        <taxon>Cordycipitaceae</taxon>
        <taxon>Cordyceps</taxon>
    </lineage>
</organism>
<sequence length="547" mass="60031">MSAPAQAQAHHEPTAAARSTAAAVVLLVDSEPESTLNNDDEKLRALGLEITPDGFLRWSPNCAQHPRNWPVFWKAYNATLVMFLDFFISALGTVGAACSPDVQRQFGVGTTIVAVAFSSMYFCGQAIGNVIFPPYSESFGRKNLYLFSVAVLAIFNIIIPTVPSLAVIFVGRFVTGFASSIPSVVAAGAVEDMFDEKTRLWLVTLWLLIANLSLAVGPIFAAYVAASAAGWKWIFYISTIISATSFILLLFSRESRATQLLSRALRSSGRQDLRIENPDHVPDFSYFVRVILFRPLVLLFTEPIVFITSVISGTAFALVYLFTVVMPIIYTSYNFSSSAASLAFVPIGIGFTLSLFTRIYDHRRARRYQVQGRGELSPEDKLVGFAIAAPAFAIGLWWFAWTIPPAVKPHWIVSMLALVPVGFAINEYDCVLVGYLTDAYTTYASSAFASLSFLRSVLSAVFPLFAHSLYRIGSNSATSILAAVATIFCISPYVMIRYGDKIRGASRFARLSLEISENARRAYETENNASANAGPELQIIEKKRSEV</sequence>
<dbReference type="GO" id="GO:0022857">
    <property type="term" value="F:transmembrane transporter activity"/>
    <property type="evidence" value="ECO:0007669"/>
    <property type="project" value="InterPro"/>
</dbReference>
<dbReference type="PANTHER" id="PTHR23502">
    <property type="entry name" value="MAJOR FACILITATOR SUPERFAMILY"/>
    <property type="match status" value="1"/>
</dbReference>
<dbReference type="EMBL" id="SPUK01000007">
    <property type="protein sequence ID" value="TQV95525.1"/>
    <property type="molecule type" value="Genomic_DNA"/>
</dbReference>
<evidence type="ECO:0000259" key="6">
    <source>
        <dbReference type="PROSITE" id="PS50850"/>
    </source>
</evidence>
<feature type="transmembrane region" description="Helical" evidence="5">
    <location>
        <begin position="144"/>
        <end position="162"/>
    </location>
</feature>
<dbReference type="PROSITE" id="PS50850">
    <property type="entry name" value="MFS"/>
    <property type="match status" value="1"/>
</dbReference>
<dbReference type="AlphaFoldDB" id="A0A545W005"/>
<accession>A0A545W005</accession>
<dbReference type="InterPro" id="IPR011701">
    <property type="entry name" value="MFS"/>
</dbReference>
<name>A0A545W005_9HYPO</name>
<feature type="domain" description="Major facilitator superfamily (MFS) profile" evidence="6">
    <location>
        <begin position="71"/>
        <end position="500"/>
    </location>
</feature>
<feature type="transmembrane region" description="Helical" evidence="5">
    <location>
        <begin position="168"/>
        <end position="188"/>
    </location>
</feature>
<reference evidence="7 8" key="1">
    <citation type="journal article" date="2019" name="Appl. Microbiol. Biotechnol.">
        <title>Genome sequence of Isaria javanica and comparative genome analysis insights into family S53 peptidase evolution in fungal entomopathogens.</title>
        <authorList>
            <person name="Lin R."/>
            <person name="Zhang X."/>
            <person name="Xin B."/>
            <person name="Zou M."/>
            <person name="Gao Y."/>
            <person name="Qin F."/>
            <person name="Hu Q."/>
            <person name="Xie B."/>
            <person name="Cheng X."/>
        </authorList>
    </citation>
    <scope>NUCLEOTIDE SEQUENCE [LARGE SCALE GENOMIC DNA]</scope>
    <source>
        <strain evidence="7 8">IJ1G</strain>
    </source>
</reference>
<evidence type="ECO:0000256" key="2">
    <source>
        <dbReference type="ARBA" id="ARBA00022692"/>
    </source>
</evidence>
<feature type="transmembrane region" description="Helical" evidence="5">
    <location>
        <begin position="476"/>
        <end position="496"/>
    </location>
</feature>
<dbReference type="OrthoDB" id="5410178at2759"/>
<feature type="transmembrane region" description="Helical" evidence="5">
    <location>
        <begin position="448"/>
        <end position="470"/>
    </location>
</feature>
<evidence type="ECO:0000256" key="5">
    <source>
        <dbReference type="SAM" id="Phobius"/>
    </source>
</evidence>
<gene>
    <name evidence="7" type="ORF">IF1G_05354</name>
</gene>
<keyword evidence="2 5" id="KW-0812">Transmembrane</keyword>
<feature type="transmembrane region" description="Helical" evidence="5">
    <location>
        <begin position="304"/>
        <end position="330"/>
    </location>
</feature>
<keyword evidence="4 5" id="KW-0472">Membrane</keyword>
<feature type="transmembrane region" description="Helical" evidence="5">
    <location>
        <begin position="75"/>
        <end position="94"/>
    </location>
</feature>
<proteinExistence type="predicted"/>
<protein>
    <submittedName>
        <fullName evidence="7">MFS multidrug transporter</fullName>
    </submittedName>
</protein>
<feature type="transmembrane region" description="Helical" evidence="5">
    <location>
        <begin position="342"/>
        <end position="361"/>
    </location>
</feature>